<dbReference type="RefSeq" id="WP_244803986.1">
    <property type="nucleotide sequence ID" value="NZ_JALIEA010000012.1"/>
</dbReference>
<dbReference type="GO" id="GO:0006352">
    <property type="term" value="P:DNA-templated transcription initiation"/>
    <property type="evidence" value="ECO:0007669"/>
    <property type="project" value="InterPro"/>
</dbReference>
<dbReference type="InterPro" id="IPR007627">
    <property type="entry name" value="RNA_pol_sigma70_r2"/>
</dbReference>
<sequence>MSDPPVVLDAETRARLIATLTRRFGDIDLAEDSLHEAVLQAVRTWPGSGEPDNPVAWLTTVAKRKAFDAVRREDLLARKIAELHIVQDRPDGADPVGDAVGEGQAGRDDRLAMLIACCHPALTPADRVAMTLRFAAGRDTRVVADLLLLSVPTLQQRITRAKRRIRTLGISFAVPGGEALAERLDSVLKVIYLIYTDGFARSTGQAHVRDDLTEEAVRLARLVHRLEPGSAETTGLLALLLLTEARRPARVTADGRPVPLEHQDRTRWSARLRDEGLVLAERAARMAGARSYAIQGAIAAVHAEAPTFADTDWRQIAVLYRILGRYESGPAVRLATVIAVGRAEGLQRGSELLDELSTGKDFDDYRPFHVARAVTYRELGDRKRAASAYRRALELPGNGAEDRFLEDMLSEVTRG</sequence>
<dbReference type="Pfam" id="PF20239">
    <property type="entry name" value="DUF6596"/>
    <property type="match status" value="1"/>
</dbReference>
<keyword evidence="5" id="KW-0804">Transcription</keyword>
<organism evidence="9 10">
    <name type="scientific">Corynebacterium kalidii</name>
    <dbReference type="NCBI Taxonomy" id="2931982"/>
    <lineage>
        <taxon>Bacteria</taxon>
        <taxon>Bacillati</taxon>
        <taxon>Actinomycetota</taxon>
        <taxon>Actinomycetes</taxon>
        <taxon>Mycobacteriales</taxon>
        <taxon>Corynebacteriaceae</taxon>
        <taxon>Corynebacterium</taxon>
    </lineage>
</organism>
<dbReference type="InterPro" id="IPR036388">
    <property type="entry name" value="WH-like_DNA-bd_sf"/>
</dbReference>
<feature type="domain" description="RNA polymerase sigma factor 70 region 4 type 2" evidence="7">
    <location>
        <begin position="114"/>
        <end position="165"/>
    </location>
</feature>
<dbReference type="InterPro" id="IPR013324">
    <property type="entry name" value="RNA_pol_sigma_r3/r4-like"/>
</dbReference>
<keyword evidence="10" id="KW-1185">Reference proteome</keyword>
<dbReference type="AlphaFoldDB" id="A0A9X2AZ77"/>
<evidence type="ECO:0000313" key="10">
    <source>
        <dbReference type="Proteomes" id="UP001139207"/>
    </source>
</evidence>
<evidence type="ECO:0000256" key="5">
    <source>
        <dbReference type="ARBA" id="ARBA00023163"/>
    </source>
</evidence>
<dbReference type="SUPFAM" id="SSF88659">
    <property type="entry name" value="Sigma3 and sigma4 domains of RNA polymerase sigma factors"/>
    <property type="match status" value="1"/>
</dbReference>
<evidence type="ECO:0000259" key="6">
    <source>
        <dbReference type="Pfam" id="PF04542"/>
    </source>
</evidence>
<dbReference type="InterPro" id="IPR014284">
    <property type="entry name" value="RNA_pol_sigma-70_dom"/>
</dbReference>
<dbReference type="InterPro" id="IPR011990">
    <property type="entry name" value="TPR-like_helical_dom_sf"/>
</dbReference>
<name>A0A9X2AZ77_9CORY</name>
<dbReference type="Pfam" id="PF04542">
    <property type="entry name" value="Sigma70_r2"/>
    <property type="match status" value="1"/>
</dbReference>
<dbReference type="Proteomes" id="UP001139207">
    <property type="component" value="Unassembled WGS sequence"/>
</dbReference>
<keyword evidence="2" id="KW-0805">Transcription regulation</keyword>
<evidence type="ECO:0000256" key="1">
    <source>
        <dbReference type="ARBA" id="ARBA00010641"/>
    </source>
</evidence>
<dbReference type="InterPro" id="IPR013249">
    <property type="entry name" value="RNA_pol_sigma70_r4_t2"/>
</dbReference>
<evidence type="ECO:0000259" key="7">
    <source>
        <dbReference type="Pfam" id="PF08281"/>
    </source>
</evidence>
<comment type="caution">
    <text evidence="9">The sequence shown here is derived from an EMBL/GenBank/DDBJ whole genome shotgun (WGS) entry which is preliminary data.</text>
</comment>
<dbReference type="PANTHER" id="PTHR47756">
    <property type="entry name" value="BLL6612 PROTEIN-RELATED"/>
    <property type="match status" value="1"/>
</dbReference>
<keyword evidence="3" id="KW-0731">Sigma factor</keyword>
<proteinExistence type="inferred from homology"/>
<protein>
    <submittedName>
        <fullName evidence="9">Sigma-70 family RNA polymerase sigma factor</fullName>
    </submittedName>
</protein>
<evidence type="ECO:0000259" key="8">
    <source>
        <dbReference type="Pfam" id="PF20239"/>
    </source>
</evidence>
<reference evidence="9" key="1">
    <citation type="submission" date="2022-04" db="EMBL/GenBank/DDBJ databases">
        <title>Corynebacterium kalidii LD5P10.</title>
        <authorList>
            <person name="Sun J.Q."/>
        </authorList>
    </citation>
    <scope>NUCLEOTIDE SEQUENCE</scope>
    <source>
        <strain evidence="9">LD5P10</strain>
    </source>
</reference>
<keyword evidence="4" id="KW-0238">DNA-binding</keyword>
<evidence type="ECO:0000256" key="4">
    <source>
        <dbReference type="ARBA" id="ARBA00023125"/>
    </source>
</evidence>
<dbReference type="Pfam" id="PF08281">
    <property type="entry name" value="Sigma70_r4_2"/>
    <property type="match status" value="1"/>
</dbReference>
<evidence type="ECO:0000313" key="9">
    <source>
        <dbReference type="EMBL" id="MCJ7858252.1"/>
    </source>
</evidence>
<evidence type="ECO:0000256" key="2">
    <source>
        <dbReference type="ARBA" id="ARBA00023015"/>
    </source>
</evidence>
<dbReference type="InterPro" id="IPR013325">
    <property type="entry name" value="RNA_pol_sigma_r2"/>
</dbReference>
<dbReference type="SUPFAM" id="SSF88946">
    <property type="entry name" value="Sigma2 domain of RNA polymerase sigma factors"/>
    <property type="match status" value="1"/>
</dbReference>
<feature type="domain" description="RNA polymerase sigma-70 region 2" evidence="6">
    <location>
        <begin position="13"/>
        <end position="74"/>
    </location>
</feature>
<evidence type="ECO:0000256" key="3">
    <source>
        <dbReference type="ARBA" id="ARBA00023082"/>
    </source>
</evidence>
<dbReference type="GO" id="GO:0003677">
    <property type="term" value="F:DNA binding"/>
    <property type="evidence" value="ECO:0007669"/>
    <property type="project" value="UniProtKB-KW"/>
</dbReference>
<dbReference type="NCBIfam" id="TIGR02937">
    <property type="entry name" value="sigma70-ECF"/>
    <property type="match status" value="1"/>
</dbReference>
<accession>A0A9X2AZ77</accession>
<feature type="domain" description="DUF6596" evidence="8">
    <location>
        <begin position="183"/>
        <end position="284"/>
    </location>
</feature>
<comment type="similarity">
    <text evidence="1">Belongs to the sigma-70 factor family. ECF subfamily.</text>
</comment>
<dbReference type="EMBL" id="JALIEA010000012">
    <property type="protein sequence ID" value="MCJ7858252.1"/>
    <property type="molecule type" value="Genomic_DNA"/>
</dbReference>
<dbReference type="Gene3D" id="1.10.10.10">
    <property type="entry name" value="Winged helix-like DNA-binding domain superfamily/Winged helix DNA-binding domain"/>
    <property type="match status" value="1"/>
</dbReference>
<dbReference type="Gene3D" id="1.25.40.10">
    <property type="entry name" value="Tetratricopeptide repeat domain"/>
    <property type="match status" value="1"/>
</dbReference>
<dbReference type="InterPro" id="IPR046531">
    <property type="entry name" value="DUF6596"/>
</dbReference>
<gene>
    <name evidence="9" type="ORF">MUN33_05900</name>
</gene>
<dbReference type="Gene3D" id="1.10.1740.10">
    <property type="match status" value="1"/>
</dbReference>
<dbReference type="PANTHER" id="PTHR47756:SF2">
    <property type="entry name" value="BLL6612 PROTEIN"/>
    <property type="match status" value="1"/>
</dbReference>
<dbReference type="GO" id="GO:0016987">
    <property type="term" value="F:sigma factor activity"/>
    <property type="evidence" value="ECO:0007669"/>
    <property type="project" value="UniProtKB-KW"/>
</dbReference>